<keyword evidence="4 5" id="KW-0472">Membrane</keyword>
<dbReference type="GO" id="GO:0009306">
    <property type="term" value="P:protein secretion"/>
    <property type="evidence" value="ECO:0007669"/>
    <property type="project" value="InterPro"/>
</dbReference>
<proteinExistence type="predicted"/>
<dbReference type="GO" id="GO:0097347">
    <property type="term" value="C:TAM protein secretion complex"/>
    <property type="evidence" value="ECO:0007669"/>
    <property type="project" value="TreeGrafter"/>
</dbReference>
<dbReference type="GO" id="GO:0005886">
    <property type="term" value="C:plasma membrane"/>
    <property type="evidence" value="ECO:0007669"/>
    <property type="project" value="InterPro"/>
</dbReference>
<dbReference type="EMBL" id="FOHZ01000001">
    <property type="protein sequence ID" value="SES76906.1"/>
    <property type="molecule type" value="Genomic_DNA"/>
</dbReference>
<evidence type="ECO:0000256" key="5">
    <source>
        <dbReference type="SAM" id="Phobius"/>
    </source>
</evidence>
<dbReference type="Proteomes" id="UP000198762">
    <property type="component" value="Unassembled WGS sequence"/>
</dbReference>
<keyword evidence="2 5" id="KW-0812">Transmembrane</keyword>
<evidence type="ECO:0000256" key="4">
    <source>
        <dbReference type="ARBA" id="ARBA00023136"/>
    </source>
</evidence>
<dbReference type="STRING" id="430453.SAMN04487962_101489"/>
<sequence>MSRATRLLTSLFKWLLITLVILLLLLVIVVGAMLAALRSETGTAWVLEQIPGLTTEQARGSLLGQWQAAQLSWNGYGVQVHAEEPVIDWSPTCLFRKTFCLDRLEVASLDVTRMPDSTVQEDQASGPVQLPEVNLPVNLDIGSVDVGRFRFNDTLIWDRLRLQGGGGGADFHIRELSLVREDVTLALDGRLETRGDWPLAVQVDLSLPPPRGEQWRIVGQFRGSVRDLRAELVSSGYLDGQLQAELAPLAPDLPASAQFRSEAFLALDTLPETLTLQEWRVDARGNLAGGYRVNTRAQLPGQRGPVDLELSALVTAQEASDVQLNLTGPSAGGDGQAELNLDGAVHWADELSVRANVDMGAFAWFDLLPDMTPPPVTITALQASGEYRNGEYSATVDLDASGPMGDATLDSRVQGDLEKVRLDELTMTTGGGRLQGQADVGFAQALSWQGEFVLEEFDPGYWVPQASASINGTVTSRGQLDDEGQPEFTATWDLDGQWQEAPLTSRGELSAADRLWQVSDVMAAIGANRLSVSGELRDPLGDAPAMALEGSLDLPEPETLHPELAGNLRAEFDLEGPMLAPAGTLTASGEGLAWQDQLSISNLSLTARLDANQALEARLEAGMIQASDQTIEQVQADLAGTLEDHRLELGVRHPQAVLDITLAGGWVTEDGGQWSGQLADGQVQLSEPDQTWQLEAPADLGWRNQTLTLGAHCWRWQDSTLCAGDQTLLPDTALDLEISNLPASALSPLLPETIRWKARIDGSLVLSLGGEGPTGDVRVSAGPGEVDVVLDEDWETLSYRTLTLSANLTPQQADVALRLDGDSLGALSVDLTVDPNAPDRPASGTFSLTGFDLAMVGSLLNMEEVSGLVEGSGRLDGPLLAPRVDGELVLSDGRVIDPMVPIPVSDLNLRLAFAGKRATLEGNWRSNGSGRGEIGGALDWEDAPVLTLVLEGDQLPLNYEPYAQLKVSPDLELRFVDGDLTIAGRVAVPSGQIEVRGLPEQAVAVSGDEVIVGREPEPPPVRSMNMDVTVVVGEDRVSFEGFGVTGNLEGELRIGNNMDTRGALQLVKGRYEAFGQELDLRRARLVFVGSVGEPYLDIEAVRRVDNVVAGIRLSGSAQEPQTEVFSEPPMSQDQALSYVILGRPLQSQGDQGQVSRAALSLGLNRASGITRDIGEAFGIQDLTLEAEGSGEGSAVVASGYLTEDLSLRYGVGLFEPITTVALRYDLGRYFYVEAASGLASSLDIFYTRDF</sequence>
<name>A0A1H9Z7R4_9GAMM</name>
<reference evidence="8" key="1">
    <citation type="submission" date="2016-10" db="EMBL/GenBank/DDBJ databases">
        <authorList>
            <person name="Varghese N."/>
            <person name="Submissions S."/>
        </authorList>
    </citation>
    <scope>NUCLEOTIDE SEQUENCE [LARGE SCALE GENOMIC DNA]</scope>
    <source>
        <strain evidence="8">CGMCC 1.6489</strain>
    </source>
</reference>
<dbReference type="Pfam" id="PF04357">
    <property type="entry name" value="TamB"/>
    <property type="match status" value="1"/>
</dbReference>
<feature type="transmembrane region" description="Helical" evidence="5">
    <location>
        <begin position="12"/>
        <end position="37"/>
    </location>
</feature>
<evidence type="ECO:0000256" key="3">
    <source>
        <dbReference type="ARBA" id="ARBA00022989"/>
    </source>
</evidence>
<dbReference type="RefSeq" id="WP_245742412.1">
    <property type="nucleotide sequence ID" value="NZ_FOHZ01000001.1"/>
</dbReference>
<dbReference type="PANTHER" id="PTHR36985">
    <property type="entry name" value="TRANSLOCATION AND ASSEMBLY MODULE SUBUNIT TAMB"/>
    <property type="match status" value="1"/>
</dbReference>
<feature type="domain" description="Translocation and assembly module TamB C-terminal" evidence="6">
    <location>
        <begin position="927"/>
        <end position="1250"/>
    </location>
</feature>
<protein>
    <submittedName>
        <fullName evidence="7">Translocation and assembly module TamB</fullName>
    </submittedName>
</protein>
<evidence type="ECO:0000313" key="8">
    <source>
        <dbReference type="Proteomes" id="UP000198762"/>
    </source>
</evidence>
<keyword evidence="3 5" id="KW-1133">Transmembrane helix</keyword>
<gene>
    <name evidence="7" type="ORF">SAMN04487962_101489</name>
</gene>
<evidence type="ECO:0000256" key="1">
    <source>
        <dbReference type="ARBA" id="ARBA00004167"/>
    </source>
</evidence>
<comment type="subcellular location">
    <subcellularLocation>
        <location evidence="1">Membrane</location>
        <topology evidence="1">Single-pass membrane protein</topology>
    </subcellularLocation>
</comment>
<evidence type="ECO:0000259" key="6">
    <source>
        <dbReference type="Pfam" id="PF04357"/>
    </source>
</evidence>
<accession>A0A1H9Z7R4</accession>
<evidence type="ECO:0000313" key="7">
    <source>
        <dbReference type="EMBL" id="SES76906.1"/>
    </source>
</evidence>
<dbReference type="PANTHER" id="PTHR36985:SF1">
    <property type="entry name" value="TRANSLOCATION AND ASSEMBLY MODULE SUBUNIT TAMB"/>
    <property type="match status" value="1"/>
</dbReference>
<evidence type="ECO:0000256" key="2">
    <source>
        <dbReference type="ARBA" id="ARBA00022692"/>
    </source>
</evidence>
<dbReference type="InterPro" id="IPR007452">
    <property type="entry name" value="TamB_C"/>
</dbReference>
<keyword evidence="8" id="KW-1185">Reference proteome</keyword>
<organism evidence="7 8">
    <name type="scientific">Marinobacter segnicrescens</name>
    <dbReference type="NCBI Taxonomy" id="430453"/>
    <lineage>
        <taxon>Bacteria</taxon>
        <taxon>Pseudomonadati</taxon>
        <taxon>Pseudomonadota</taxon>
        <taxon>Gammaproteobacteria</taxon>
        <taxon>Pseudomonadales</taxon>
        <taxon>Marinobacteraceae</taxon>
        <taxon>Marinobacter</taxon>
    </lineage>
</organism>
<dbReference type="AlphaFoldDB" id="A0A1H9Z7R4"/>